<dbReference type="RefSeq" id="XP_035324180.1">
    <property type="nucleotide sequence ID" value="XM_035466343.1"/>
</dbReference>
<proteinExistence type="predicted"/>
<feature type="region of interest" description="Disordered" evidence="1">
    <location>
        <begin position="431"/>
        <end position="460"/>
    </location>
</feature>
<feature type="region of interest" description="Disordered" evidence="1">
    <location>
        <begin position="161"/>
        <end position="232"/>
    </location>
</feature>
<sequence length="556" mass="59048">MGSVKVGFAVQVAITGSLNDHIVEMDDTYGSLYVEQQLKRQAEADQLQGDSGSDFELVSDSGAQSCLAVETKATSSLAAKSRPIPSPLSFIESLRGDNEESVQTELVTARKPLPKAMGDRRASSQRDFFEVILEDQGTTSTSPSTPNSVSSVAVNDDTLVTSPNKRMATSSPGHQPAKKHRTDNQNETAAPDVIHSTPGEFSCRSEGVGSPSESVTLPLLKSTGDISPRPGTSSMEWAAGILSTLESGGKSYRYAVSNSDTISNTGKHMANEELRSPPTSSNVSTSYLDISPVQADYTQATSVDGTNSLYQKRGFLGDPVNLHDLAQGTKGIRAPQFLSMSENLLNIPTSNASETLLTPATPLWTQVPVDSIPPRDVSIAHLINPQPARSLVDHILDDFRRYGNVSPEELSYAVPVALDRYLIERQRSGAGNISTKLSSPGTTRNAGISSNNTSGPQNSTVANEFQVSSRAQPVGSTTRATPSLTCCTPTLAEATELTALRFQNVVHSRKVDEISNDGNHDLLPNAANDAPASTSSAIAHDEHSCADADSFSLNDG</sequence>
<evidence type="ECO:0000313" key="2">
    <source>
        <dbReference type="EMBL" id="KAF4125528.1"/>
    </source>
</evidence>
<organism evidence="2 3">
    <name type="scientific">Geosmithia morbida</name>
    <dbReference type="NCBI Taxonomy" id="1094350"/>
    <lineage>
        <taxon>Eukaryota</taxon>
        <taxon>Fungi</taxon>
        <taxon>Dikarya</taxon>
        <taxon>Ascomycota</taxon>
        <taxon>Pezizomycotina</taxon>
        <taxon>Sordariomycetes</taxon>
        <taxon>Hypocreomycetidae</taxon>
        <taxon>Hypocreales</taxon>
        <taxon>Bionectriaceae</taxon>
        <taxon>Geosmithia</taxon>
    </lineage>
</organism>
<evidence type="ECO:0000256" key="1">
    <source>
        <dbReference type="SAM" id="MobiDB-lite"/>
    </source>
</evidence>
<accession>A0A9P4YYP5</accession>
<evidence type="ECO:0000313" key="3">
    <source>
        <dbReference type="Proteomes" id="UP000749293"/>
    </source>
</evidence>
<protein>
    <submittedName>
        <fullName evidence="2">Uncharacterized protein</fullName>
    </submittedName>
</protein>
<feature type="compositionally biased region" description="Polar residues" evidence="1">
    <location>
        <begin position="161"/>
        <end position="173"/>
    </location>
</feature>
<gene>
    <name evidence="2" type="ORF">GMORB2_4368</name>
</gene>
<dbReference type="EMBL" id="JAANYQ010000003">
    <property type="protein sequence ID" value="KAF4125528.1"/>
    <property type="molecule type" value="Genomic_DNA"/>
</dbReference>
<keyword evidence="3" id="KW-1185">Reference proteome</keyword>
<dbReference type="GeneID" id="55970596"/>
<dbReference type="Proteomes" id="UP000749293">
    <property type="component" value="Unassembled WGS sequence"/>
</dbReference>
<comment type="caution">
    <text evidence="2">The sequence shown here is derived from an EMBL/GenBank/DDBJ whole genome shotgun (WGS) entry which is preliminary data.</text>
</comment>
<feature type="region of interest" description="Disordered" evidence="1">
    <location>
        <begin position="515"/>
        <end position="556"/>
    </location>
</feature>
<name>A0A9P4YYP5_9HYPO</name>
<dbReference type="AlphaFoldDB" id="A0A9P4YYP5"/>
<reference evidence="2" key="1">
    <citation type="submission" date="2020-03" db="EMBL/GenBank/DDBJ databases">
        <title>Site-based positive gene gene selection in Geosmithia morbida across the United States reveals a broad range of putative effectors and factors for local host and environmental adapation.</title>
        <authorList>
            <person name="Onufrak A."/>
            <person name="Murdoch R.W."/>
            <person name="Gazis R."/>
            <person name="Huff M."/>
            <person name="Staton M."/>
            <person name="Klingeman W."/>
            <person name="Hadziabdic D."/>
        </authorList>
    </citation>
    <scope>NUCLEOTIDE SEQUENCE</scope>
    <source>
        <strain evidence="2">1262</strain>
    </source>
</reference>